<proteinExistence type="predicted"/>
<protein>
    <submittedName>
        <fullName evidence="2">Uncharacterized protein</fullName>
    </submittedName>
</protein>
<evidence type="ECO:0000313" key="2">
    <source>
        <dbReference type="EMBL" id="GJN40105.1"/>
    </source>
</evidence>
<gene>
    <name evidence="2" type="primary">gb29274</name>
    <name evidence="2" type="ORF">PR202_gb29274</name>
</gene>
<feature type="region of interest" description="Disordered" evidence="1">
    <location>
        <begin position="82"/>
        <end position="110"/>
    </location>
</feature>
<dbReference type="Proteomes" id="UP001054889">
    <property type="component" value="Unassembled WGS sequence"/>
</dbReference>
<feature type="region of interest" description="Disordered" evidence="1">
    <location>
        <begin position="27"/>
        <end position="50"/>
    </location>
</feature>
<keyword evidence="3" id="KW-1185">Reference proteome</keyword>
<sequence length="110" mass="12096">MLSRRRLPLPLPVRLCSGLRLDGGQEEELQPAGTACEPAPSESAHGYRVRRPPPRLHLLTSASACCSQPSLRTSATAFESNRISHGHLRNRLRQAQPRRLLPSSAARLSL</sequence>
<evidence type="ECO:0000256" key="1">
    <source>
        <dbReference type="SAM" id="MobiDB-lite"/>
    </source>
</evidence>
<dbReference type="AlphaFoldDB" id="A0AAV5G043"/>
<organism evidence="2 3">
    <name type="scientific">Eleusine coracana subsp. coracana</name>
    <dbReference type="NCBI Taxonomy" id="191504"/>
    <lineage>
        <taxon>Eukaryota</taxon>
        <taxon>Viridiplantae</taxon>
        <taxon>Streptophyta</taxon>
        <taxon>Embryophyta</taxon>
        <taxon>Tracheophyta</taxon>
        <taxon>Spermatophyta</taxon>
        <taxon>Magnoliopsida</taxon>
        <taxon>Liliopsida</taxon>
        <taxon>Poales</taxon>
        <taxon>Poaceae</taxon>
        <taxon>PACMAD clade</taxon>
        <taxon>Chloridoideae</taxon>
        <taxon>Cynodonteae</taxon>
        <taxon>Eleusininae</taxon>
        <taxon>Eleusine</taxon>
    </lineage>
</organism>
<reference evidence="2" key="2">
    <citation type="submission" date="2021-12" db="EMBL/GenBank/DDBJ databases">
        <title>Resequencing data analysis of finger millet.</title>
        <authorList>
            <person name="Hatakeyama M."/>
            <person name="Aluri S."/>
            <person name="Balachadran M.T."/>
            <person name="Sivarajan S.R."/>
            <person name="Poveda L."/>
            <person name="Shimizu-Inatsugi R."/>
            <person name="Schlapbach R."/>
            <person name="Sreeman S.M."/>
            <person name="Shimizu K.K."/>
        </authorList>
    </citation>
    <scope>NUCLEOTIDE SEQUENCE</scope>
</reference>
<comment type="caution">
    <text evidence="2">The sequence shown here is derived from an EMBL/GenBank/DDBJ whole genome shotgun (WGS) entry which is preliminary data.</text>
</comment>
<dbReference type="EMBL" id="BQKI01000103">
    <property type="protein sequence ID" value="GJN40105.1"/>
    <property type="molecule type" value="Genomic_DNA"/>
</dbReference>
<feature type="compositionally biased region" description="Low complexity" evidence="1">
    <location>
        <begin position="93"/>
        <end position="110"/>
    </location>
</feature>
<accession>A0AAV5G043</accession>
<evidence type="ECO:0000313" key="3">
    <source>
        <dbReference type="Proteomes" id="UP001054889"/>
    </source>
</evidence>
<name>A0AAV5G043_ELECO</name>
<reference evidence="2" key="1">
    <citation type="journal article" date="2018" name="DNA Res.">
        <title>Multiple hybrid de novo genome assembly of finger millet, an orphan allotetraploid crop.</title>
        <authorList>
            <person name="Hatakeyama M."/>
            <person name="Aluri S."/>
            <person name="Balachadran M.T."/>
            <person name="Sivarajan S.R."/>
            <person name="Patrignani A."/>
            <person name="Gruter S."/>
            <person name="Poveda L."/>
            <person name="Shimizu-Inatsugi R."/>
            <person name="Baeten J."/>
            <person name="Francoijs K.J."/>
            <person name="Nataraja K.N."/>
            <person name="Reddy Y.A.N."/>
            <person name="Phadnis S."/>
            <person name="Ravikumar R.L."/>
            <person name="Schlapbach R."/>
            <person name="Sreeman S.M."/>
            <person name="Shimizu K.K."/>
        </authorList>
    </citation>
    <scope>NUCLEOTIDE SEQUENCE</scope>
</reference>